<sequence>MLNSPSTLPEPKRALLEKLVDQLSQIEGVQAIVLGGSYASGAYHEASDLDIGLYYSEERPFSIDDIRRVAEDVSTREAVTVTGFYEWGAWVNGGAWIHTPQGKVDFLYRNLEQVQRTIAEAQQGIYQHDYDQQPAYGFYSVIYLAETNICIPLFDPESLIAELKRQVAVYPPKLKQAILADSLWAVEFTLLHARGFAAQGDVYNTVGCLTRAASNLTQALFALNERYFLRDKKVIETMARFPVLPPAYTEQLQQVLAHPGQSAPELTRTVRLLEALWQSVIALPGVHYEPKFQM</sequence>
<reference evidence="2" key="1">
    <citation type="journal article" date="2020" name="mSystems">
        <title>Genome- and Community-Level Interaction Insights into Carbon Utilization and Element Cycling Functions of Hydrothermarchaeota in Hydrothermal Sediment.</title>
        <authorList>
            <person name="Zhou Z."/>
            <person name="Liu Y."/>
            <person name="Xu W."/>
            <person name="Pan J."/>
            <person name="Luo Z.H."/>
            <person name="Li M."/>
        </authorList>
    </citation>
    <scope>NUCLEOTIDE SEQUENCE [LARGE SCALE GENOMIC DNA]</scope>
    <source>
        <strain evidence="2">SpSt-573</strain>
    </source>
</reference>
<organism evidence="2">
    <name type="scientific">Anaerolinea thermolimosa</name>
    <dbReference type="NCBI Taxonomy" id="229919"/>
    <lineage>
        <taxon>Bacteria</taxon>
        <taxon>Bacillati</taxon>
        <taxon>Chloroflexota</taxon>
        <taxon>Anaerolineae</taxon>
        <taxon>Anaerolineales</taxon>
        <taxon>Anaerolineaceae</taxon>
        <taxon>Anaerolinea</taxon>
    </lineage>
</organism>
<protein>
    <recommendedName>
        <fullName evidence="1">Polymerase nucleotidyl transferase domain-containing protein</fullName>
    </recommendedName>
</protein>
<gene>
    <name evidence="2" type="ORF">ENT37_07135</name>
</gene>
<evidence type="ECO:0000313" key="2">
    <source>
        <dbReference type="EMBL" id="HGS21626.1"/>
    </source>
</evidence>
<dbReference type="CDD" id="cd05403">
    <property type="entry name" value="NT_KNTase_like"/>
    <property type="match status" value="1"/>
</dbReference>
<accession>A0A7C4PL40</accession>
<dbReference type="SUPFAM" id="SSF81301">
    <property type="entry name" value="Nucleotidyltransferase"/>
    <property type="match status" value="1"/>
</dbReference>
<dbReference type="InterPro" id="IPR002934">
    <property type="entry name" value="Polymerase_NTP_transf_dom"/>
</dbReference>
<dbReference type="InterPro" id="IPR043519">
    <property type="entry name" value="NT_sf"/>
</dbReference>
<comment type="caution">
    <text evidence="2">The sequence shown here is derived from an EMBL/GenBank/DDBJ whole genome shotgun (WGS) entry which is preliminary data.</text>
</comment>
<name>A0A7C4PL40_9CHLR</name>
<proteinExistence type="predicted"/>
<dbReference type="AlphaFoldDB" id="A0A7C4PL40"/>
<dbReference type="Gene3D" id="3.30.460.10">
    <property type="entry name" value="Beta Polymerase, domain 2"/>
    <property type="match status" value="1"/>
</dbReference>
<dbReference type="EMBL" id="DSYK01000356">
    <property type="protein sequence ID" value="HGS21626.1"/>
    <property type="molecule type" value="Genomic_DNA"/>
</dbReference>
<evidence type="ECO:0000259" key="1">
    <source>
        <dbReference type="Pfam" id="PF01909"/>
    </source>
</evidence>
<dbReference type="GO" id="GO:0016779">
    <property type="term" value="F:nucleotidyltransferase activity"/>
    <property type="evidence" value="ECO:0007669"/>
    <property type="project" value="InterPro"/>
</dbReference>
<dbReference type="Pfam" id="PF01909">
    <property type="entry name" value="NTP_transf_2"/>
    <property type="match status" value="1"/>
</dbReference>
<feature type="domain" description="Polymerase nucleotidyl transferase" evidence="1">
    <location>
        <begin position="16"/>
        <end position="60"/>
    </location>
</feature>